<proteinExistence type="predicted"/>
<dbReference type="EMBL" id="BK067787">
    <property type="protein sequence ID" value="DBA51936.1"/>
    <property type="molecule type" value="Genomic_DNA"/>
</dbReference>
<accession>A0AAT9J7C1</accession>
<name>A0AAT9J7C1_9VIRU</name>
<protein>
    <submittedName>
        <fullName evidence="1">ORF20</fullName>
    </submittedName>
</protein>
<organism evidence="1">
    <name type="scientific">Nitrosopumilaceae spindle-shaped virus</name>
    <dbReference type="NCBI Taxonomy" id="3065433"/>
    <lineage>
        <taxon>Viruses</taxon>
    </lineage>
</organism>
<sequence length="63" mass="7114">MTRINRDLDKCDCCNSEKTSISYCHVCLKDVCDDCKINHALYHFDNGSPDCSDLLRDVLGTEA</sequence>
<reference evidence="1" key="1">
    <citation type="journal article" date="2024" name="Environ. Microbiol. Rep.">
        <title>Hiding in plain sight: The discovery of complete genomes of 11 hypothetical spindle-shaped viruses that putatively infect mesophilic ammonia-oxidizing archaea.</title>
        <authorList>
            <person name="Ni Y."/>
            <person name="Xu T."/>
            <person name="Yan S."/>
            <person name="Chen L."/>
            <person name="Wang Y."/>
        </authorList>
    </citation>
    <scope>NUCLEOTIDE SEQUENCE</scope>
    <source>
        <strain evidence="1">NBD1</strain>
    </source>
</reference>
<reference evidence="1" key="2">
    <citation type="submission" date="2024-03" db="EMBL/GenBank/DDBJ databases">
        <authorList>
            <person name="Ni Y."/>
            <person name="Xu T."/>
            <person name="Yan S."/>
            <person name="Chen L."/>
            <person name="Wang Y."/>
        </authorList>
    </citation>
    <scope>NUCLEOTIDE SEQUENCE</scope>
    <source>
        <strain evidence="1">NBD1</strain>
    </source>
</reference>
<evidence type="ECO:0000313" key="1">
    <source>
        <dbReference type="EMBL" id="DBA51936.1"/>
    </source>
</evidence>